<name>A0AAE0IXD9_9PEZI</name>
<dbReference type="EMBL" id="JAUEPO010000002">
    <property type="protein sequence ID" value="KAK3332680.1"/>
    <property type="molecule type" value="Genomic_DNA"/>
</dbReference>
<protein>
    <submittedName>
        <fullName evidence="2">Uncharacterized protein</fullName>
    </submittedName>
</protein>
<evidence type="ECO:0000313" key="2">
    <source>
        <dbReference type="EMBL" id="KAK3332680.1"/>
    </source>
</evidence>
<evidence type="ECO:0000313" key="3">
    <source>
        <dbReference type="Proteomes" id="UP001286456"/>
    </source>
</evidence>
<accession>A0AAE0IXD9</accession>
<gene>
    <name evidence="2" type="ORF">B0T19DRAFT_416263</name>
</gene>
<keyword evidence="3" id="KW-1185">Reference proteome</keyword>
<proteinExistence type="predicted"/>
<reference evidence="2" key="2">
    <citation type="submission" date="2023-06" db="EMBL/GenBank/DDBJ databases">
        <authorList>
            <consortium name="Lawrence Berkeley National Laboratory"/>
            <person name="Haridas S."/>
            <person name="Hensen N."/>
            <person name="Bonometti L."/>
            <person name="Westerberg I."/>
            <person name="Brannstrom I.O."/>
            <person name="Guillou S."/>
            <person name="Cros-Aarteil S."/>
            <person name="Calhoun S."/>
            <person name="Kuo A."/>
            <person name="Mondo S."/>
            <person name="Pangilinan J."/>
            <person name="Riley R."/>
            <person name="Labutti K."/>
            <person name="Andreopoulos B."/>
            <person name="Lipzen A."/>
            <person name="Chen C."/>
            <person name="Yanf M."/>
            <person name="Daum C."/>
            <person name="Ng V."/>
            <person name="Clum A."/>
            <person name="Steindorff A."/>
            <person name="Ohm R."/>
            <person name="Martin F."/>
            <person name="Silar P."/>
            <person name="Natvig D."/>
            <person name="Lalanne C."/>
            <person name="Gautier V."/>
            <person name="Ament-Velasquez S.L."/>
            <person name="Kruys A."/>
            <person name="Hutchinson M.I."/>
            <person name="Powell A.J."/>
            <person name="Barry K."/>
            <person name="Miller A.N."/>
            <person name="Grigoriev I.V."/>
            <person name="Debuchy R."/>
            <person name="Gladieux P."/>
            <person name="Thoren M.H."/>
            <person name="Johannesson H."/>
        </authorList>
    </citation>
    <scope>NUCLEOTIDE SEQUENCE</scope>
    <source>
        <strain evidence="2">SMH4131-1</strain>
    </source>
</reference>
<dbReference type="AlphaFoldDB" id="A0AAE0IXD9"/>
<keyword evidence="1" id="KW-0732">Signal</keyword>
<reference evidence="2" key="1">
    <citation type="journal article" date="2023" name="Mol. Phylogenet. Evol.">
        <title>Genome-scale phylogeny and comparative genomics of the fungal order Sordariales.</title>
        <authorList>
            <person name="Hensen N."/>
            <person name="Bonometti L."/>
            <person name="Westerberg I."/>
            <person name="Brannstrom I.O."/>
            <person name="Guillou S."/>
            <person name="Cros-Aarteil S."/>
            <person name="Calhoun S."/>
            <person name="Haridas S."/>
            <person name="Kuo A."/>
            <person name="Mondo S."/>
            <person name="Pangilinan J."/>
            <person name="Riley R."/>
            <person name="LaButti K."/>
            <person name="Andreopoulos B."/>
            <person name="Lipzen A."/>
            <person name="Chen C."/>
            <person name="Yan M."/>
            <person name="Daum C."/>
            <person name="Ng V."/>
            <person name="Clum A."/>
            <person name="Steindorff A."/>
            <person name="Ohm R.A."/>
            <person name="Martin F."/>
            <person name="Silar P."/>
            <person name="Natvig D.O."/>
            <person name="Lalanne C."/>
            <person name="Gautier V."/>
            <person name="Ament-Velasquez S.L."/>
            <person name="Kruys A."/>
            <person name="Hutchinson M.I."/>
            <person name="Powell A.J."/>
            <person name="Barry K."/>
            <person name="Miller A.N."/>
            <person name="Grigoriev I.V."/>
            <person name="Debuchy R."/>
            <person name="Gladieux P."/>
            <person name="Hiltunen Thoren M."/>
            <person name="Johannesson H."/>
        </authorList>
    </citation>
    <scope>NUCLEOTIDE SEQUENCE</scope>
    <source>
        <strain evidence="2">SMH4131-1</strain>
    </source>
</reference>
<feature type="signal peptide" evidence="1">
    <location>
        <begin position="1"/>
        <end position="25"/>
    </location>
</feature>
<sequence length="97" mass="10319">MMIMLFLMIFLVVLAFLASMVYCVAQKCWKLRDKVPRDDGGYVPLDTLVPLGSVAASSGDESVPMMGFGDGGSDTDYGDGDGAGEVLQEGFKKVDGD</sequence>
<comment type="caution">
    <text evidence="2">The sequence shown here is derived from an EMBL/GenBank/DDBJ whole genome shotgun (WGS) entry which is preliminary data.</text>
</comment>
<evidence type="ECO:0000256" key="1">
    <source>
        <dbReference type="SAM" id="SignalP"/>
    </source>
</evidence>
<organism evidence="2 3">
    <name type="scientific">Cercophora scortea</name>
    <dbReference type="NCBI Taxonomy" id="314031"/>
    <lineage>
        <taxon>Eukaryota</taxon>
        <taxon>Fungi</taxon>
        <taxon>Dikarya</taxon>
        <taxon>Ascomycota</taxon>
        <taxon>Pezizomycotina</taxon>
        <taxon>Sordariomycetes</taxon>
        <taxon>Sordariomycetidae</taxon>
        <taxon>Sordariales</taxon>
        <taxon>Lasiosphaeriaceae</taxon>
        <taxon>Cercophora</taxon>
    </lineage>
</organism>
<dbReference type="Proteomes" id="UP001286456">
    <property type="component" value="Unassembled WGS sequence"/>
</dbReference>
<feature type="chain" id="PRO_5042236628" evidence="1">
    <location>
        <begin position="26"/>
        <end position="97"/>
    </location>
</feature>